<dbReference type="PANTHER" id="PTHR22777">
    <property type="entry name" value="HEMOLYSIN-RELATED"/>
    <property type="match status" value="1"/>
</dbReference>
<dbReference type="Gene3D" id="3.10.580.10">
    <property type="entry name" value="CBS-domain"/>
    <property type="match status" value="1"/>
</dbReference>
<evidence type="ECO:0000259" key="13">
    <source>
        <dbReference type="PROSITE" id="PS51846"/>
    </source>
</evidence>
<keyword evidence="15" id="KW-1185">Reference proteome</keyword>
<keyword evidence="4 10" id="KW-0812">Transmembrane</keyword>
<keyword evidence="8 10" id="KW-0472">Membrane</keyword>
<keyword evidence="6 10" id="KW-1133">Transmembrane helix</keyword>
<feature type="transmembrane region" description="Helical" evidence="11">
    <location>
        <begin position="88"/>
        <end position="109"/>
    </location>
</feature>
<gene>
    <name evidence="14" type="ORF">SAMN05444920_101386</name>
</gene>
<dbReference type="InterPro" id="IPR036318">
    <property type="entry name" value="FAD-bd_PCMH-like_sf"/>
</dbReference>
<feature type="domain" description="CBS" evidence="12">
    <location>
        <begin position="271"/>
        <end position="328"/>
    </location>
</feature>
<dbReference type="InterPro" id="IPR002550">
    <property type="entry name" value="CNNM"/>
</dbReference>
<dbReference type="SMART" id="SM01091">
    <property type="entry name" value="CorC_HlyC"/>
    <property type="match status" value="1"/>
</dbReference>
<protein>
    <submittedName>
        <fullName evidence="14">Hemolysin, contains CBS domains</fullName>
    </submittedName>
</protein>
<evidence type="ECO:0000256" key="7">
    <source>
        <dbReference type="ARBA" id="ARBA00023122"/>
    </source>
</evidence>
<feature type="transmembrane region" description="Helical" evidence="11">
    <location>
        <begin position="57"/>
        <end position="81"/>
    </location>
</feature>
<feature type="domain" description="CNNM transmembrane" evidence="13">
    <location>
        <begin position="1"/>
        <end position="184"/>
    </location>
</feature>
<comment type="subcellular location">
    <subcellularLocation>
        <location evidence="1">Cell membrane</location>
        <topology evidence="1">Multi-pass membrane protein</topology>
    </subcellularLocation>
</comment>
<evidence type="ECO:0000256" key="1">
    <source>
        <dbReference type="ARBA" id="ARBA00004651"/>
    </source>
</evidence>
<evidence type="ECO:0000256" key="4">
    <source>
        <dbReference type="ARBA" id="ARBA00022692"/>
    </source>
</evidence>
<evidence type="ECO:0000256" key="8">
    <source>
        <dbReference type="ARBA" id="ARBA00023136"/>
    </source>
</evidence>
<proteinExistence type="inferred from homology"/>
<evidence type="ECO:0000259" key="12">
    <source>
        <dbReference type="PROSITE" id="PS51371"/>
    </source>
</evidence>
<dbReference type="CDD" id="cd04590">
    <property type="entry name" value="CBS_pair_CorC_HlyC_assoc"/>
    <property type="match status" value="1"/>
</dbReference>
<evidence type="ECO:0000313" key="15">
    <source>
        <dbReference type="Proteomes" id="UP000236732"/>
    </source>
</evidence>
<dbReference type="SUPFAM" id="SSF54631">
    <property type="entry name" value="CBS-domain pair"/>
    <property type="match status" value="1"/>
</dbReference>
<accession>A0A1H5U1W1</accession>
<evidence type="ECO:0000256" key="10">
    <source>
        <dbReference type="PROSITE-ProRule" id="PRU01193"/>
    </source>
</evidence>
<dbReference type="GO" id="GO:0050660">
    <property type="term" value="F:flavin adenine dinucleotide binding"/>
    <property type="evidence" value="ECO:0007669"/>
    <property type="project" value="InterPro"/>
</dbReference>
<dbReference type="SUPFAM" id="SSF56176">
    <property type="entry name" value="FAD-binding/transporter-associated domain-like"/>
    <property type="match status" value="1"/>
</dbReference>
<keyword evidence="3" id="KW-1003">Cell membrane</keyword>
<dbReference type="Pfam" id="PF01595">
    <property type="entry name" value="CNNM"/>
    <property type="match status" value="1"/>
</dbReference>
<dbReference type="Pfam" id="PF03471">
    <property type="entry name" value="CorC_HlyC"/>
    <property type="match status" value="1"/>
</dbReference>
<organism evidence="14 15">
    <name type="scientific">Nonomuraea solani</name>
    <dbReference type="NCBI Taxonomy" id="1144553"/>
    <lineage>
        <taxon>Bacteria</taxon>
        <taxon>Bacillati</taxon>
        <taxon>Actinomycetota</taxon>
        <taxon>Actinomycetes</taxon>
        <taxon>Streptosporangiales</taxon>
        <taxon>Streptosporangiaceae</taxon>
        <taxon>Nonomuraea</taxon>
    </lineage>
</organism>
<evidence type="ECO:0000313" key="14">
    <source>
        <dbReference type="EMBL" id="SEF69094.1"/>
    </source>
</evidence>
<dbReference type="Proteomes" id="UP000236732">
    <property type="component" value="Unassembled WGS sequence"/>
</dbReference>
<dbReference type="InterPro" id="IPR005170">
    <property type="entry name" value="Transptr-assoc_dom"/>
</dbReference>
<name>A0A1H5U1W1_9ACTN</name>
<dbReference type="InterPro" id="IPR046342">
    <property type="entry name" value="CBS_dom_sf"/>
</dbReference>
<dbReference type="OrthoDB" id="110231at2"/>
<dbReference type="SMART" id="SM00116">
    <property type="entry name" value="CBS"/>
    <property type="match status" value="2"/>
</dbReference>
<dbReference type="Gene3D" id="3.30.465.10">
    <property type="match status" value="1"/>
</dbReference>
<comment type="similarity">
    <text evidence="2">Belongs to the UPF0053 family.</text>
</comment>
<dbReference type="PROSITE" id="PS51846">
    <property type="entry name" value="CNNM"/>
    <property type="match status" value="1"/>
</dbReference>
<dbReference type="InterPro" id="IPR000644">
    <property type="entry name" value="CBS_dom"/>
</dbReference>
<dbReference type="EMBL" id="FNVT01000001">
    <property type="protein sequence ID" value="SEF69094.1"/>
    <property type="molecule type" value="Genomic_DNA"/>
</dbReference>
<sequence>MNAWLLSAIALVVIGGLIASAETALTRISRVRADEYVRERRRGAVRLHAIVTDPPRYLNLLLLLRLSCELVATVIATLLFIDLMHDQGWAYFWAAVVMIVISYVVVGVMPRTLGRQHAEPIALASAPIVYGLTRIFGPLPKLLILLGNALTPGKGFRDGPFTSEAELRDLVDLAEERRVIEPDEREMIHSVFELGDTLVREVMVPRTDMVYIERGKSISQALSLALRSGFSRIPVVGENEDDVVGIAYLKDIARKIHESGEGGGKEPVESIMRPAAYVPESKPIDQLMREMQARQIHIAIVIDEYGGTAGLVTIEDVLEEIVGEITDEYDQEAPRVESMPDGGMRVTARMPVDELGELFDTEIDVDDVETVGGLLAHALGRVPIAGSHAEVAGLDLTAESLAGRRNRISTVVVRPVAPPEDEVVSAAAERD</sequence>
<evidence type="ECO:0000256" key="3">
    <source>
        <dbReference type="ARBA" id="ARBA00022475"/>
    </source>
</evidence>
<feature type="domain" description="CBS" evidence="12">
    <location>
        <begin position="203"/>
        <end position="262"/>
    </location>
</feature>
<dbReference type="InterPro" id="IPR044751">
    <property type="entry name" value="Ion_transp-like_CBS"/>
</dbReference>
<evidence type="ECO:0000256" key="5">
    <source>
        <dbReference type="ARBA" id="ARBA00022737"/>
    </source>
</evidence>
<dbReference type="GO" id="GO:0005886">
    <property type="term" value="C:plasma membrane"/>
    <property type="evidence" value="ECO:0007669"/>
    <property type="project" value="UniProtKB-SubCell"/>
</dbReference>
<dbReference type="PROSITE" id="PS51371">
    <property type="entry name" value="CBS"/>
    <property type="match status" value="2"/>
</dbReference>
<keyword evidence="7 9" id="KW-0129">CBS domain</keyword>
<dbReference type="InterPro" id="IPR016169">
    <property type="entry name" value="FAD-bd_PCMH_sub2"/>
</dbReference>
<dbReference type="PANTHER" id="PTHR22777:SF32">
    <property type="entry name" value="UPF0053 INNER MEMBRANE PROTEIN YFJD"/>
    <property type="match status" value="1"/>
</dbReference>
<evidence type="ECO:0000256" key="6">
    <source>
        <dbReference type="ARBA" id="ARBA00022989"/>
    </source>
</evidence>
<dbReference type="RefSeq" id="WP_103953955.1">
    <property type="nucleotide sequence ID" value="NZ_FNVT01000001.1"/>
</dbReference>
<dbReference type="AlphaFoldDB" id="A0A1H5U1W1"/>
<dbReference type="Pfam" id="PF00571">
    <property type="entry name" value="CBS"/>
    <property type="match status" value="2"/>
</dbReference>
<evidence type="ECO:0000256" key="11">
    <source>
        <dbReference type="SAM" id="Phobius"/>
    </source>
</evidence>
<dbReference type="FunFam" id="3.10.580.10:FF:000002">
    <property type="entry name" value="Magnesium/cobalt efflux protein CorC"/>
    <property type="match status" value="1"/>
</dbReference>
<reference evidence="14 15" key="1">
    <citation type="submission" date="2016-10" db="EMBL/GenBank/DDBJ databases">
        <authorList>
            <person name="de Groot N.N."/>
        </authorList>
    </citation>
    <scope>NUCLEOTIDE SEQUENCE [LARGE SCALE GENOMIC DNA]</scope>
    <source>
        <strain evidence="14 15">CGMCC 4.7037</strain>
    </source>
</reference>
<evidence type="ECO:0000256" key="9">
    <source>
        <dbReference type="PROSITE-ProRule" id="PRU00703"/>
    </source>
</evidence>
<keyword evidence="5" id="KW-0677">Repeat</keyword>
<evidence type="ECO:0000256" key="2">
    <source>
        <dbReference type="ARBA" id="ARBA00006337"/>
    </source>
</evidence>